<evidence type="ECO:0000313" key="3">
    <source>
        <dbReference type="Proteomes" id="UP001249851"/>
    </source>
</evidence>
<dbReference type="EMBL" id="JARQWQ010000008">
    <property type="protein sequence ID" value="KAK2570086.1"/>
    <property type="molecule type" value="Genomic_DNA"/>
</dbReference>
<dbReference type="Proteomes" id="UP001249851">
    <property type="component" value="Unassembled WGS sequence"/>
</dbReference>
<keyword evidence="1" id="KW-0812">Transmembrane</keyword>
<feature type="transmembrane region" description="Helical" evidence="1">
    <location>
        <begin position="26"/>
        <end position="48"/>
    </location>
</feature>
<keyword evidence="1" id="KW-1133">Transmembrane helix</keyword>
<dbReference type="AlphaFoldDB" id="A0AAD9QZ26"/>
<reference evidence="2" key="2">
    <citation type="journal article" date="2023" name="Science">
        <title>Genomic signatures of disease resistance in endangered staghorn corals.</title>
        <authorList>
            <person name="Vollmer S.V."/>
            <person name="Selwyn J.D."/>
            <person name="Despard B.A."/>
            <person name="Roesel C.L."/>
        </authorList>
    </citation>
    <scope>NUCLEOTIDE SEQUENCE</scope>
    <source>
        <strain evidence="2">K2</strain>
    </source>
</reference>
<proteinExistence type="predicted"/>
<gene>
    <name evidence="2" type="ORF">P5673_004831</name>
</gene>
<name>A0AAD9QZ26_ACRCE</name>
<accession>A0AAD9QZ26</accession>
<protein>
    <submittedName>
        <fullName evidence="2">Uncharacterized protein</fullName>
    </submittedName>
</protein>
<comment type="caution">
    <text evidence="2">The sequence shown here is derived from an EMBL/GenBank/DDBJ whole genome shotgun (WGS) entry which is preliminary data.</text>
</comment>
<keyword evidence="1" id="KW-0472">Membrane</keyword>
<keyword evidence="3" id="KW-1185">Reference proteome</keyword>
<organism evidence="2 3">
    <name type="scientific">Acropora cervicornis</name>
    <name type="common">Staghorn coral</name>
    <dbReference type="NCBI Taxonomy" id="6130"/>
    <lineage>
        <taxon>Eukaryota</taxon>
        <taxon>Metazoa</taxon>
        <taxon>Cnidaria</taxon>
        <taxon>Anthozoa</taxon>
        <taxon>Hexacorallia</taxon>
        <taxon>Scleractinia</taxon>
        <taxon>Astrocoeniina</taxon>
        <taxon>Acroporidae</taxon>
        <taxon>Acropora</taxon>
    </lineage>
</organism>
<evidence type="ECO:0000313" key="2">
    <source>
        <dbReference type="EMBL" id="KAK2570086.1"/>
    </source>
</evidence>
<evidence type="ECO:0000256" key="1">
    <source>
        <dbReference type="SAM" id="Phobius"/>
    </source>
</evidence>
<reference evidence="2" key="1">
    <citation type="journal article" date="2023" name="G3 (Bethesda)">
        <title>Whole genome assembly and annotation of the endangered Caribbean coral Acropora cervicornis.</title>
        <authorList>
            <person name="Selwyn J.D."/>
            <person name="Vollmer S.V."/>
        </authorList>
    </citation>
    <scope>NUCLEOTIDE SEQUENCE</scope>
    <source>
        <strain evidence="2">K2</strain>
    </source>
</reference>
<sequence>MYWLSMKRRLVVQSMTMKYICQDLRLLGRIALLMAEVVGCLSVTIYVMTNLNAFSSKLSDSTPDLSLLVRGISLQILPKMSFGNLSL</sequence>